<keyword evidence="3" id="KW-0804">Transcription</keyword>
<dbReference type="InterPro" id="IPR028978">
    <property type="entry name" value="Chorismate_lyase_/UTRA_dom_sf"/>
</dbReference>
<dbReference type="PANTHER" id="PTHR44846:SF17">
    <property type="entry name" value="GNTR-FAMILY TRANSCRIPTIONAL REGULATOR"/>
    <property type="match status" value="1"/>
</dbReference>
<proteinExistence type="predicted"/>
<dbReference type="Gene3D" id="3.40.1410.10">
    <property type="entry name" value="Chorismate lyase-like"/>
    <property type="match status" value="1"/>
</dbReference>
<dbReference type="SMART" id="SM00345">
    <property type="entry name" value="HTH_GNTR"/>
    <property type="match status" value="1"/>
</dbReference>
<name>A0A8J8MTH9_9RHOB</name>
<dbReference type="Pfam" id="PF07702">
    <property type="entry name" value="UTRA"/>
    <property type="match status" value="1"/>
</dbReference>
<dbReference type="Proteomes" id="UP000679284">
    <property type="component" value="Chromosome"/>
</dbReference>
<dbReference type="AlphaFoldDB" id="A0A8J8MTH9"/>
<dbReference type="InterPro" id="IPR036388">
    <property type="entry name" value="WH-like_DNA-bd_sf"/>
</dbReference>
<dbReference type="KEGG" id="fap:GR316_07935"/>
<dbReference type="GO" id="GO:0045892">
    <property type="term" value="P:negative regulation of DNA-templated transcription"/>
    <property type="evidence" value="ECO:0007669"/>
    <property type="project" value="TreeGrafter"/>
</dbReference>
<dbReference type="InterPro" id="IPR050679">
    <property type="entry name" value="Bact_HTH_transcr_reg"/>
</dbReference>
<gene>
    <name evidence="5" type="ORF">GR316_07935</name>
</gene>
<dbReference type="PROSITE" id="PS50949">
    <property type="entry name" value="HTH_GNTR"/>
    <property type="match status" value="1"/>
</dbReference>
<keyword evidence="2" id="KW-0238">DNA-binding</keyword>
<dbReference type="InterPro" id="IPR000524">
    <property type="entry name" value="Tscrpt_reg_HTH_GntR"/>
</dbReference>
<dbReference type="PANTHER" id="PTHR44846">
    <property type="entry name" value="MANNOSYL-D-GLYCERATE TRANSPORT/METABOLISM SYSTEM REPRESSOR MNGR-RELATED"/>
    <property type="match status" value="1"/>
</dbReference>
<dbReference type="GO" id="GO:0003700">
    <property type="term" value="F:DNA-binding transcription factor activity"/>
    <property type="evidence" value="ECO:0007669"/>
    <property type="project" value="InterPro"/>
</dbReference>
<reference evidence="5" key="1">
    <citation type="submission" date="2020-01" db="EMBL/GenBank/DDBJ databases">
        <authorList>
            <person name="Yang Y."/>
            <person name="Kwon Y.M."/>
        </authorList>
    </citation>
    <scope>NUCLEOTIDE SEQUENCE</scope>
    <source>
        <strain evidence="5">PG104</strain>
    </source>
</reference>
<dbReference type="GO" id="GO:0003677">
    <property type="term" value="F:DNA binding"/>
    <property type="evidence" value="ECO:0007669"/>
    <property type="project" value="UniProtKB-KW"/>
</dbReference>
<evidence type="ECO:0000313" key="6">
    <source>
        <dbReference type="Proteomes" id="UP000679284"/>
    </source>
</evidence>
<dbReference type="InterPro" id="IPR036390">
    <property type="entry name" value="WH_DNA-bd_sf"/>
</dbReference>
<evidence type="ECO:0000259" key="4">
    <source>
        <dbReference type="PROSITE" id="PS50949"/>
    </source>
</evidence>
<dbReference type="SUPFAM" id="SSF46785">
    <property type="entry name" value="Winged helix' DNA-binding domain"/>
    <property type="match status" value="1"/>
</dbReference>
<protein>
    <submittedName>
        <fullName evidence="5">UTRA domain-containing protein</fullName>
    </submittedName>
</protein>
<keyword evidence="1" id="KW-0805">Transcription regulation</keyword>
<dbReference type="Gene3D" id="1.10.10.10">
    <property type="entry name" value="Winged helix-like DNA-binding domain superfamily/Winged helix DNA-binding domain"/>
    <property type="match status" value="1"/>
</dbReference>
<dbReference type="CDD" id="cd07377">
    <property type="entry name" value="WHTH_GntR"/>
    <property type="match status" value="1"/>
</dbReference>
<keyword evidence="6" id="KW-1185">Reference proteome</keyword>
<feature type="domain" description="HTH gntR-type" evidence="4">
    <location>
        <begin position="8"/>
        <end position="76"/>
    </location>
</feature>
<dbReference type="Pfam" id="PF00392">
    <property type="entry name" value="GntR"/>
    <property type="match status" value="1"/>
</dbReference>
<dbReference type="PRINTS" id="PR00035">
    <property type="entry name" value="HTHGNTR"/>
</dbReference>
<organism evidence="5 6">
    <name type="scientific">Falsirhodobacter algicola</name>
    <dbReference type="NCBI Taxonomy" id="2692330"/>
    <lineage>
        <taxon>Bacteria</taxon>
        <taxon>Pseudomonadati</taxon>
        <taxon>Pseudomonadota</taxon>
        <taxon>Alphaproteobacteria</taxon>
        <taxon>Rhodobacterales</taxon>
        <taxon>Paracoccaceae</taxon>
        <taxon>Falsirhodobacter</taxon>
    </lineage>
</organism>
<evidence type="ECO:0000256" key="2">
    <source>
        <dbReference type="ARBA" id="ARBA00023125"/>
    </source>
</evidence>
<evidence type="ECO:0000256" key="3">
    <source>
        <dbReference type="ARBA" id="ARBA00023163"/>
    </source>
</evidence>
<dbReference type="EMBL" id="CP047289">
    <property type="protein sequence ID" value="QUS36204.1"/>
    <property type="molecule type" value="Genomic_DNA"/>
</dbReference>
<evidence type="ECO:0000313" key="5">
    <source>
        <dbReference type="EMBL" id="QUS36204.1"/>
    </source>
</evidence>
<accession>A0A8J8MTH9</accession>
<dbReference type="InterPro" id="IPR011663">
    <property type="entry name" value="UTRA"/>
</dbReference>
<sequence length="243" mass="26730">MHNLSSGMPIYQSLAKSIAEKISSGEWPTGTVLPSETALAAEWRVSVGTMRRALSELTSEGLLARRRKTGTVVTGRPPRQNLRFYFQYFRLHGRDGTLQNSLTKVLHAVGRPATPAEATKLAIEVGGAVIEIHRLRIVKGRRVMHETLVIAAGLVPGIDLAPEAIPERLYSALWEVWGQKIAAIREEISAEVATPEDCRLLDLAPPAAVLVISEIAYDEQARPLLLNCHRANTAQDVYINEIQ</sequence>
<dbReference type="SMART" id="SM00866">
    <property type="entry name" value="UTRA"/>
    <property type="match status" value="1"/>
</dbReference>
<evidence type="ECO:0000256" key="1">
    <source>
        <dbReference type="ARBA" id="ARBA00023015"/>
    </source>
</evidence>
<dbReference type="SUPFAM" id="SSF64288">
    <property type="entry name" value="Chorismate lyase-like"/>
    <property type="match status" value="1"/>
</dbReference>